<dbReference type="PANTHER" id="PTHR44846:SF16">
    <property type="entry name" value="TRANSCRIPTIONAL REGULATOR PHNF-RELATED"/>
    <property type="match status" value="1"/>
</dbReference>
<dbReference type="InterPro" id="IPR036390">
    <property type="entry name" value="WH_DNA-bd_sf"/>
</dbReference>
<comment type="caution">
    <text evidence="6">The sequence shown here is derived from an EMBL/GenBank/DDBJ whole genome shotgun (WGS) entry which is preliminary data.</text>
</comment>
<accession>A0A2V3U3I9</accession>
<evidence type="ECO:0000259" key="5">
    <source>
        <dbReference type="PROSITE" id="PS50949"/>
    </source>
</evidence>
<evidence type="ECO:0000256" key="4">
    <source>
        <dbReference type="NCBIfam" id="TIGR02018"/>
    </source>
</evidence>
<dbReference type="InterPro" id="IPR000524">
    <property type="entry name" value="Tscrpt_reg_HTH_GntR"/>
</dbReference>
<dbReference type="Gene3D" id="3.40.1410.10">
    <property type="entry name" value="Chorismate lyase-like"/>
    <property type="match status" value="1"/>
</dbReference>
<feature type="domain" description="HTH gntR-type" evidence="5">
    <location>
        <begin position="14"/>
        <end position="82"/>
    </location>
</feature>
<dbReference type="Proteomes" id="UP000248021">
    <property type="component" value="Unassembled WGS sequence"/>
</dbReference>
<dbReference type="SMART" id="SM00345">
    <property type="entry name" value="HTH_GNTR"/>
    <property type="match status" value="1"/>
</dbReference>
<dbReference type="SUPFAM" id="SSF46785">
    <property type="entry name" value="Winged helix' DNA-binding domain"/>
    <property type="match status" value="1"/>
</dbReference>
<dbReference type="CDD" id="cd07377">
    <property type="entry name" value="WHTH_GntR"/>
    <property type="match status" value="1"/>
</dbReference>
<dbReference type="RefSeq" id="WP_110375844.1">
    <property type="nucleotide sequence ID" value="NZ_JAHBRY010000001.1"/>
</dbReference>
<organism evidence="6 7">
    <name type="scientific">Chelatococcus asaccharovorans</name>
    <dbReference type="NCBI Taxonomy" id="28210"/>
    <lineage>
        <taxon>Bacteria</taxon>
        <taxon>Pseudomonadati</taxon>
        <taxon>Pseudomonadota</taxon>
        <taxon>Alphaproteobacteria</taxon>
        <taxon>Hyphomicrobiales</taxon>
        <taxon>Chelatococcaceae</taxon>
        <taxon>Chelatococcus</taxon>
    </lineage>
</organism>
<keyword evidence="3" id="KW-0804">Transcription</keyword>
<dbReference type="GO" id="GO:0006547">
    <property type="term" value="P:L-histidine metabolic process"/>
    <property type="evidence" value="ECO:0007669"/>
    <property type="project" value="UniProtKB-UniRule"/>
</dbReference>
<dbReference type="SUPFAM" id="SSF64288">
    <property type="entry name" value="Chorismate lyase-like"/>
    <property type="match status" value="1"/>
</dbReference>
<dbReference type="GO" id="GO:0045892">
    <property type="term" value="P:negative regulation of DNA-templated transcription"/>
    <property type="evidence" value="ECO:0007669"/>
    <property type="project" value="UniProtKB-UniRule"/>
</dbReference>
<evidence type="ECO:0000313" key="7">
    <source>
        <dbReference type="Proteomes" id="UP000248021"/>
    </source>
</evidence>
<dbReference type="InterPro" id="IPR028978">
    <property type="entry name" value="Chorismate_lyase_/UTRA_dom_sf"/>
</dbReference>
<dbReference type="GO" id="GO:0003700">
    <property type="term" value="F:DNA-binding transcription factor activity"/>
    <property type="evidence" value="ECO:0007669"/>
    <property type="project" value="UniProtKB-UniRule"/>
</dbReference>
<proteinExistence type="predicted"/>
<protein>
    <recommendedName>
        <fullName evidence="4">Histidine utilization repressor</fullName>
    </recommendedName>
</protein>
<evidence type="ECO:0000256" key="1">
    <source>
        <dbReference type="ARBA" id="ARBA00023015"/>
    </source>
</evidence>
<dbReference type="PROSITE" id="PS50949">
    <property type="entry name" value="HTH_GNTR"/>
    <property type="match status" value="1"/>
</dbReference>
<dbReference type="EMBL" id="QJJK01000007">
    <property type="protein sequence ID" value="PXW57243.1"/>
    <property type="molecule type" value="Genomic_DNA"/>
</dbReference>
<dbReference type="Gene3D" id="1.10.10.10">
    <property type="entry name" value="Winged helix-like DNA-binding domain superfamily/Winged helix DNA-binding domain"/>
    <property type="match status" value="1"/>
</dbReference>
<dbReference type="AlphaFoldDB" id="A0A2V3U3I9"/>
<name>A0A2V3U3I9_9HYPH</name>
<dbReference type="Pfam" id="PF07702">
    <property type="entry name" value="UTRA"/>
    <property type="match status" value="1"/>
</dbReference>
<dbReference type="InterPro" id="IPR010248">
    <property type="entry name" value="His_ut_repres"/>
</dbReference>
<evidence type="ECO:0000313" key="6">
    <source>
        <dbReference type="EMBL" id="PXW57243.1"/>
    </source>
</evidence>
<keyword evidence="2" id="KW-0238">DNA-binding</keyword>
<dbReference type="GO" id="GO:0003677">
    <property type="term" value="F:DNA binding"/>
    <property type="evidence" value="ECO:0007669"/>
    <property type="project" value="UniProtKB-UniRule"/>
</dbReference>
<dbReference type="InterPro" id="IPR050679">
    <property type="entry name" value="Bact_HTH_transcr_reg"/>
</dbReference>
<evidence type="ECO:0000256" key="3">
    <source>
        <dbReference type="ARBA" id="ARBA00023163"/>
    </source>
</evidence>
<dbReference type="PRINTS" id="PR00035">
    <property type="entry name" value="HTHGNTR"/>
</dbReference>
<gene>
    <name evidence="6" type="ORF">C7450_107284</name>
</gene>
<dbReference type="Pfam" id="PF00392">
    <property type="entry name" value="GntR"/>
    <property type="match status" value="1"/>
</dbReference>
<keyword evidence="7" id="KW-1185">Reference proteome</keyword>
<dbReference type="InterPro" id="IPR036388">
    <property type="entry name" value="WH-like_DNA-bd_sf"/>
</dbReference>
<evidence type="ECO:0000256" key="2">
    <source>
        <dbReference type="ARBA" id="ARBA00023125"/>
    </source>
</evidence>
<dbReference type="SMART" id="SM00866">
    <property type="entry name" value="UTRA"/>
    <property type="match status" value="1"/>
</dbReference>
<sequence length="247" mass="27644">MNDAIAPPRRAQTDSIHQRIRADIEGNIVSGAWPPGYRIPFEHELMQEYGCSRMTVNKVMSRLAEIGLIERRRRAGSFVARPQVQSAVLEIPDIKAEIVSRGQAYRYELISSQRRRATPEDRQLLVVEAGADVLLLTCRHFAAGEPFAFEVRRLNLAAVPMAADVDFASEPPGTWLLGHVPWTQAEHRIRSLNAGEAYAAALDIPPETACLVVERRTWRGGESITHARQVFPGNLYYLSATFTPTQE</sequence>
<reference evidence="6 7" key="1">
    <citation type="submission" date="2018-05" db="EMBL/GenBank/DDBJ databases">
        <title>Genomic Encyclopedia of Type Strains, Phase IV (KMG-IV): sequencing the most valuable type-strain genomes for metagenomic binning, comparative biology and taxonomic classification.</title>
        <authorList>
            <person name="Goeker M."/>
        </authorList>
    </citation>
    <scope>NUCLEOTIDE SEQUENCE [LARGE SCALE GENOMIC DNA]</scope>
    <source>
        <strain evidence="6 7">DSM 6462</strain>
    </source>
</reference>
<dbReference type="FunFam" id="1.10.10.10:FF:000079">
    <property type="entry name" value="GntR family transcriptional regulator"/>
    <property type="match status" value="1"/>
</dbReference>
<keyword evidence="1" id="KW-0805">Transcription regulation</keyword>
<dbReference type="OrthoDB" id="9808698at2"/>
<dbReference type="PANTHER" id="PTHR44846">
    <property type="entry name" value="MANNOSYL-D-GLYCERATE TRANSPORT/METABOLISM SYSTEM REPRESSOR MNGR-RELATED"/>
    <property type="match status" value="1"/>
</dbReference>
<dbReference type="InterPro" id="IPR011663">
    <property type="entry name" value="UTRA"/>
</dbReference>
<dbReference type="NCBIfam" id="TIGR02018">
    <property type="entry name" value="his_ut_repres"/>
    <property type="match status" value="1"/>
</dbReference>